<dbReference type="EMBL" id="OB678944">
    <property type="protein sequence ID" value="CAD7236422.1"/>
    <property type="molecule type" value="Genomic_DNA"/>
</dbReference>
<feature type="chain" id="PRO_5043882236" evidence="2">
    <location>
        <begin position="26"/>
        <end position="75"/>
    </location>
</feature>
<feature type="signal peptide" evidence="2">
    <location>
        <begin position="1"/>
        <end position="25"/>
    </location>
</feature>
<dbReference type="AlphaFoldDB" id="A0A7R8WQU1"/>
<feature type="region of interest" description="Disordered" evidence="1">
    <location>
        <begin position="39"/>
        <end position="75"/>
    </location>
</feature>
<organism evidence="3">
    <name type="scientific">Cyprideis torosa</name>
    <dbReference type="NCBI Taxonomy" id="163714"/>
    <lineage>
        <taxon>Eukaryota</taxon>
        <taxon>Metazoa</taxon>
        <taxon>Ecdysozoa</taxon>
        <taxon>Arthropoda</taxon>
        <taxon>Crustacea</taxon>
        <taxon>Oligostraca</taxon>
        <taxon>Ostracoda</taxon>
        <taxon>Podocopa</taxon>
        <taxon>Podocopida</taxon>
        <taxon>Cytherocopina</taxon>
        <taxon>Cytheroidea</taxon>
        <taxon>Cytherideidae</taxon>
        <taxon>Cyprideis</taxon>
    </lineage>
</organism>
<keyword evidence="2" id="KW-0732">Signal</keyword>
<protein>
    <submittedName>
        <fullName evidence="3">Uncharacterized protein</fullName>
    </submittedName>
</protein>
<accession>A0A7R8WQU1</accession>
<evidence type="ECO:0000313" key="3">
    <source>
        <dbReference type="EMBL" id="CAD7236422.1"/>
    </source>
</evidence>
<sequence length="75" mass="8077">MWKSFVGTFIVAVSSWLFYCNVASAHSGGAPIEACVRERRNSPNHAGTVPQPSDTSPYTLQASGFEYDGRGAPLK</sequence>
<evidence type="ECO:0000256" key="1">
    <source>
        <dbReference type="SAM" id="MobiDB-lite"/>
    </source>
</evidence>
<dbReference type="OrthoDB" id="2419613at2759"/>
<proteinExistence type="predicted"/>
<evidence type="ECO:0000256" key="2">
    <source>
        <dbReference type="SAM" id="SignalP"/>
    </source>
</evidence>
<gene>
    <name evidence="3" type="ORF">CTOB1V02_LOCUS14237</name>
</gene>
<reference evidence="3" key="1">
    <citation type="submission" date="2020-11" db="EMBL/GenBank/DDBJ databases">
        <authorList>
            <person name="Tran Van P."/>
        </authorList>
    </citation>
    <scope>NUCLEOTIDE SEQUENCE</scope>
</reference>
<feature type="compositionally biased region" description="Polar residues" evidence="1">
    <location>
        <begin position="50"/>
        <end position="62"/>
    </location>
</feature>
<name>A0A7R8WQU1_9CRUS</name>